<evidence type="ECO:0000313" key="2">
    <source>
        <dbReference type="EMBL" id="PMP14107.1"/>
    </source>
</evidence>
<comment type="caution">
    <text evidence="2">The sequence shown here is derived from an EMBL/GenBank/DDBJ whole genome shotgun (WGS) entry which is preliminary data.</text>
</comment>
<evidence type="ECO:0000313" key="3">
    <source>
        <dbReference type="Proteomes" id="UP000235611"/>
    </source>
</evidence>
<dbReference type="Proteomes" id="UP000235611">
    <property type="component" value="Unassembled WGS sequence"/>
</dbReference>
<proteinExistence type="predicted"/>
<gene>
    <name evidence="2" type="ORF">BCS93_04700</name>
</gene>
<feature type="compositionally biased region" description="Polar residues" evidence="1">
    <location>
        <begin position="20"/>
        <end position="38"/>
    </location>
</feature>
<sequence length="106" mass="12155">MFQNRKKQQKAKESSRVDTDTSVSPQPEQKKQSITTVKASLKTSYNVSPLTLRMSLTDKQEIAEWVDDLQEMTGRKVSPAKLFRALVESREIIDDAELIKLIEKMN</sequence>
<dbReference type="EMBL" id="MDBO01000036">
    <property type="protein sequence ID" value="PMP14107.1"/>
    <property type="molecule type" value="Genomic_DNA"/>
</dbReference>
<reference evidence="3" key="1">
    <citation type="submission" date="2016-07" db="EMBL/GenBank/DDBJ databases">
        <title>Nontailed viruses are major unrecognized killers of bacteria in the ocean.</title>
        <authorList>
            <person name="Kauffman K."/>
            <person name="Hussain F."/>
            <person name="Yang J."/>
            <person name="Arevalo P."/>
            <person name="Brown J."/>
            <person name="Cutler M."/>
            <person name="Kelly L."/>
            <person name="Polz M.F."/>
        </authorList>
    </citation>
    <scope>NUCLEOTIDE SEQUENCE [LARGE SCALE GENOMIC DNA]</scope>
    <source>
        <strain evidence="3">10N.222.49.A5</strain>
    </source>
</reference>
<dbReference type="AlphaFoldDB" id="A0AAP8MYU2"/>
<evidence type="ECO:0000256" key="1">
    <source>
        <dbReference type="SAM" id="MobiDB-lite"/>
    </source>
</evidence>
<feature type="region of interest" description="Disordered" evidence="1">
    <location>
        <begin position="1"/>
        <end position="38"/>
    </location>
</feature>
<name>A0AAP8MYU2_9VIBR</name>
<organism evidence="2 3">
    <name type="scientific">Vibrio breoganii</name>
    <dbReference type="NCBI Taxonomy" id="553239"/>
    <lineage>
        <taxon>Bacteria</taxon>
        <taxon>Pseudomonadati</taxon>
        <taxon>Pseudomonadota</taxon>
        <taxon>Gammaproteobacteria</taxon>
        <taxon>Vibrionales</taxon>
        <taxon>Vibrionaceae</taxon>
        <taxon>Vibrio</taxon>
    </lineage>
</organism>
<protein>
    <submittedName>
        <fullName evidence="2">Uncharacterized protein</fullName>
    </submittedName>
</protein>
<accession>A0AAP8MYU2</accession>
<feature type="compositionally biased region" description="Basic and acidic residues" evidence="1">
    <location>
        <begin position="10"/>
        <end position="19"/>
    </location>
</feature>